<comment type="caution">
    <text evidence="1">The sequence shown here is derived from an EMBL/GenBank/DDBJ whole genome shotgun (WGS) entry which is preliminary data.</text>
</comment>
<gene>
    <name evidence="1" type="ORF">TAV2_LOCUS4462</name>
</gene>
<organism evidence="1 2">
    <name type="scientific">Thlaspi arvense</name>
    <name type="common">Field penny-cress</name>
    <dbReference type="NCBI Taxonomy" id="13288"/>
    <lineage>
        <taxon>Eukaryota</taxon>
        <taxon>Viridiplantae</taxon>
        <taxon>Streptophyta</taxon>
        <taxon>Embryophyta</taxon>
        <taxon>Tracheophyta</taxon>
        <taxon>Spermatophyta</taxon>
        <taxon>Magnoliopsida</taxon>
        <taxon>eudicotyledons</taxon>
        <taxon>Gunneridae</taxon>
        <taxon>Pentapetalae</taxon>
        <taxon>rosids</taxon>
        <taxon>malvids</taxon>
        <taxon>Brassicales</taxon>
        <taxon>Brassicaceae</taxon>
        <taxon>Thlaspideae</taxon>
        <taxon>Thlaspi</taxon>
    </lineage>
</organism>
<dbReference type="Proteomes" id="UP000836841">
    <property type="component" value="Unassembled WGS sequence"/>
</dbReference>
<dbReference type="InterPro" id="IPR002110">
    <property type="entry name" value="Ankyrin_rpt"/>
</dbReference>
<evidence type="ECO:0000313" key="1">
    <source>
        <dbReference type="EMBL" id="CAH2041496.1"/>
    </source>
</evidence>
<name>A0AAU9RG81_THLAR</name>
<dbReference type="Gene3D" id="1.25.40.20">
    <property type="entry name" value="Ankyrin repeat-containing domain"/>
    <property type="match status" value="1"/>
</dbReference>
<dbReference type="EMBL" id="CAJVSB020000101">
    <property type="protein sequence ID" value="CAH2041496.1"/>
    <property type="molecule type" value="Genomic_DNA"/>
</dbReference>
<protein>
    <submittedName>
        <fullName evidence="1">Uncharacterized protein</fullName>
    </submittedName>
</protein>
<keyword evidence="2" id="KW-1185">Reference proteome</keyword>
<dbReference type="Pfam" id="PF13857">
    <property type="entry name" value="Ank_5"/>
    <property type="match status" value="1"/>
</dbReference>
<dbReference type="PANTHER" id="PTHR24128:SF24">
    <property type="entry name" value="ANKYRIN REPEAT PROTEIN"/>
    <property type="match status" value="1"/>
</dbReference>
<dbReference type="PANTHER" id="PTHR24128">
    <property type="entry name" value="HOMEOBOX PROTEIN WARIAI"/>
    <property type="match status" value="1"/>
</dbReference>
<accession>A0AAU9RG81</accession>
<dbReference type="InterPro" id="IPR036770">
    <property type="entry name" value="Ankyrin_rpt-contain_sf"/>
</dbReference>
<dbReference type="AlphaFoldDB" id="A0AAU9RG81"/>
<dbReference type="SUPFAM" id="SSF48403">
    <property type="entry name" value="Ankyrin repeat"/>
    <property type="match status" value="1"/>
</dbReference>
<proteinExistence type="predicted"/>
<sequence length="135" mass="15245">MKDHLQSACFLGGVCGELMDQRLKEAAKAGDLNALQGKERITPLHYVAETDNIDLLAEFLYACPASIEDLNIRNETALHIAVKNFRLRAFKVLLGWLLKTLRREVLNWRDEDGNTALHIAVATDQTQVCWFSLGY</sequence>
<reference evidence="1 2" key="1">
    <citation type="submission" date="2022-03" db="EMBL/GenBank/DDBJ databases">
        <authorList>
            <person name="Nunn A."/>
            <person name="Chopra R."/>
            <person name="Nunn A."/>
            <person name="Contreras Garrido A."/>
        </authorList>
    </citation>
    <scope>NUCLEOTIDE SEQUENCE [LARGE SCALE GENOMIC DNA]</scope>
</reference>
<evidence type="ECO:0000313" key="2">
    <source>
        <dbReference type="Proteomes" id="UP000836841"/>
    </source>
</evidence>